<accession>A0A834SW25</accession>
<sequence length="26" mass="3004">MPLCPHRTVHLQICKAEDLLPQMLES</sequence>
<keyword evidence="2" id="KW-1185">Reference proteome</keyword>
<name>A0A834SW25_9FABA</name>
<gene>
    <name evidence="1" type="ORF">G2W53_035635</name>
</gene>
<dbReference type="AlphaFoldDB" id="A0A834SW25"/>
<organism evidence="1 2">
    <name type="scientific">Senna tora</name>
    <dbReference type="NCBI Taxonomy" id="362788"/>
    <lineage>
        <taxon>Eukaryota</taxon>
        <taxon>Viridiplantae</taxon>
        <taxon>Streptophyta</taxon>
        <taxon>Embryophyta</taxon>
        <taxon>Tracheophyta</taxon>
        <taxon>Spermatophyta</taxon>
        <taxon>Magnoliopsida</taxon>
        <taxon>eudicotyledons</taxon>
        <taxon>Gunneridae</taxon>
        <taxon>Pentapetalae</taxon>
        <taxon>rosids</taxon>
        <taxon>fabids</taxon>
        <taxon>Fabales</taxon>
        <taxon>Fabaceae</taxon>
        <taxon>Caesalpinioideae</taxon>
        <taxon>Cassia clade</taxon>
        <taxon>Senna</taxon>
    </lineage>
</organism>
<evidence type="ECO:0000313" key="2">
    <source>
        <dbReference type="Proteomes" id="UP000634136"/>
    </source>
</evidence>
<dbReference type="EMBL" id="JAAIUW010000011">
    <property type="protein sequence ID" value="KAF7808892.1"/>
    <property type="molecule type" value="Genomic_DNA"/>
</dbReference>
<reference evidence="1" key="1">
    <citation type="submission" date="2020-09" db="EMBL/GenBank/DDBJ databases">
        <title>Genome-Enabled Discovery of Anthraquinone Biosynthesis in Senna tora.</title>
        <authorList>
            <person name="Kang S.-H."/>
            <person name="Pandey R.P."/>
            <person name="Lee C.-M."/>
            <person name="Sim J.-S."/>
            <person name="Jeong J.-T."/>
            <person name="Choi B.-S."/>
            <person name="Jung M."/>
            <person name="Ginzburg D."/>
            <person name="Zhao K."/>
            <person name="Won S.Y."/>
            <person name="Oh T.-J."/>
            <person name="Yu Y."/>
            <person name="Kim N.-H."/>
            <person name="Lee O.R."/>
            <person name="Lee T.-H."/>
            <person name="Bashyal P."/>
            <person name="Kim T.-S."/>
            <person name="Lee W.-H."/>
            <person name="Kawkins C."/>
            <person name="Kim C.-K."/>
            <person name="Kim J.S."/>
            <person name="Ahn B.O."/>
            <person name="Rhee S.Y."/>
            <person name="Sohng J.K."/>
        </authorList>
    </citation>
    <scope>NUCLEOTIDE SEQUENCE</scope>
    <source>
        <tissue evidence="1">Leaf</tissue>
    </source>
</reference>
<comment type="caution">
    <text evidence="1">The sequence shown here is derived from an EMBL/GenBank/DDBJ whole genome shotgun (WGS) entry which is preliminary data.</text>
</comment>
<dbReference type="Proteomes" id="UP000634136">
    <property type="component" value="Unassembled WGS sequence"/>
</dbReference>
<proteinExistence type="predicted"/>
<evidence type="ECO:0000313" key="1">
    <source>
        <dbReference type="EMBL" id="KAF7808892.1"/>
    </source>
</evidence>
<protein>
    <submittedName>
        <fullName evidence="1">Uncharacterized protein</fullName>
    </submittedName>
</protein>